<evidence type="ECO:0000256" key="1">
    <source>
        <dbReference type="SAM" id="MobiDB-lite"/>
    </source>
</evidence>
<evidence type="ECO:0000313" key="3">
    <source>
        <dbReference type="Proteomes" id="UP001159405"/>
    </source>
</evidence>
<keyword evidence="3" id="KW-1185">Reference proteome</keyword>
<feature type="compositionally biased region" description="Basic and acidic residues" evidence="1">
    <location>
        <begin position="36"/>
        <end position="45"/>
    </location>
</feature>
<feature type="region of interest" description="Disordered" evidence="1">
    <location>
        <begin position="80"/>
        <end position="101"/>
    </location>
</feature>
<gene>
    <name evidence="2" type="ORF">PLOB_00022421</name>
</gene>
<sequence length="269" mass="30825">QEIQADLSDEDREALFAELPFHFLSSPESDTEEESNDSHIDDKPDQSSNRNRNEVQLPPLVINSPADLIKLVPQRAFREESVSSETSVDSSSCEEENGEVRHQLSVSVAEEHNSYDPREAVQELTMDRSILEEHQRVLLTLAISIANKDVRIDKFRGYENEDITRWFRKLELQLEVKKIPTTDPAAITQVVNNLGGPAETFLIELSEDETKDYGRLKQALTRRYSTIDRTWVKRQLLVSRRQEVNETPADYINGMHELFSGLNCSLPEK</sequence>
<name>A0ABN8RKJ8_9CNID</name>
<feature type="region of interest" description="Disordered" evidence="1">
    <location>
        <begin position="20"/>
        <end position="59"/>
    </location>
</feature>
<reference evidence="2 3" key="1">
    <citation type="submission" date="2022-05" db="EMBL/GenBank/DDBJ databases">
        <authorList>
            <consortium name="Genoscope - CEA"/>
            <person name="William W."/>
        </authorList>
    </citation>
    <scope>NUCLEOTIDE SEQUENCE [LARGE SCALE GENOMIC DNA]</scope>
</reference>
<dbReference type="EMBL" id="CALNXK010000262">
    <property type="protein sequence ID" value="CAH3179761.1"/>
    <property type="molecule type" value="Genomic_DNA"/>
</dbReference>
<proteinExistence type="predicted"/>
<evidence type="ECO:0000313" key="2">
    <source>
        <dbReference type="EMBL" id="CAH3179761.1"/>
    </source>
</evidence>
<feature type="non-terminal residue" evidence="2">
    <location>
        <position position="269"/>
    </location>
</feature>
<dbReference type="Proteomes" id="UP001159405">
    <property type="component" value="Unassembled WGS sequence"/>
</dbReference>
<comment type="caution">
    <text evidence="2">The sequence shown here is derived from an EMBL/GenBank/DDBJ whole genome shotgun (WGS) entry which is preliminary data.</text>
</comment>
<protein>
    <submittedName>
        <fullName evidence="2">Uncharacterized protein</fullName>
    </submittedName>
</protein>
<feature type="non-terminal residue" evidence="2">
    <location>
        <position position="1"/>
    </location>
</feature>
<accession>A0ABN8RKJ8</accession>
<organism evidence="2 3">
    <name type="scientific">Porites lobata</name>
    <dbReference type="NCBI Taxonomy" id="104759"/>
    <lineage>
        <taxon>Eukaryota</taxon>
        <taxon>Metazoa</taxon>
        <taxon>Cnidaria</taxon>
        <taxon>Anthozoa</taxon>
        <taxon>Hexacorallia</taxon>
        <taxon>Scleractinia</taxon>
        <taxon>Fungiina</taxon>
        <taxon>Poritidae</taxon>
        <taxon>Porites</taxon>
    </lineage>
</organism>